<dbReference type="RefSeq" id="WP_269309616.1">
    <property type="nucleotide sequence ID" value="NZ_CP098242.1"/>
</dbReference>
<keyword evidence="6" id="KW-1185">Reference proteome</keyword>
<dbReference type="CDD" id="cd06532">
    <property type="entry name" value="Glyco_transf_25"/>
    <property type="match status" value="1"/>
</dbReference>
<dbReference type="GO" id="GO:0009103">
    <property type="term" value="P:lipopolysaccharide biosynthetic process"/>
    <property type="evidence" value="ECO:0007669"/>
    <property type="project" value="UniProtKB-KW"/>
</dbReference>
<feature type="domain" description="Glycosyl transferase family 25" evidence="4">
    <location>
        <begin position="2"/>
        <end position="179"/>
    </location>
</feature>
<gene>
    <name evidence="5" type="ORF">NB640_02725</name>
</gene>
<dbReference type="KEGG" id="ovb:NB640_02725"/>
<comment type="pathway">
    <text evidence="1">Bacterial outer membrane biogenesis; lipooligosaccharide biosynthesis.</text>
</comment>
<dbReference type="EMBL" id="CP098242">
    <property type="protein sequence ID" value="WAW10592.1"/>
    <property type="molecule type" value="Genomic_DNA"/>
</dbReference>
<evidence type="ECO:0000256" key="1">
    <source>
        <dbReference type="ARBA" id="ARBA00005068"/>
    </source>
</evidence>
<proteinExistence type="predicted"/>
<name>A0A9E9LXN4_9BURK</name>
<evidence type="ECO:0000313" key="6">
    <source>
        <dbReference type="Proteomes" id="UP001156215"/>
    </source>
</evidence>
<dbReference type="AlphaFoldDB" id="A0A9E9LXN4"/>
<protein>
    <submittedName>
        <fullName evidence="5">Glycosyltransferase family 25 protein</fullName>
    </submittedName>
</protein>
<keyword evidence="3" id="KW-0448">Lipopolysaccharide biosynthesis</keyword>
<sequence length="258" mass="30220">MQCFVINLAKDTDRKQSISEELKKAGIEFAFIEAVNGAELLQNGNITDVYNETKAIRERHRKMTAGEIGCALSHLKIYRKMQDENISHALVMEDDIYIQTNHFRKLLEKVELLYDENTPTVTLFSHIKRYVSTKESQPLDETHVVHDYYRGGSAYCYVITKRAAKKMLDSLFPLYTIIDKWELHQDFINVKAVIPYCAYVKDQFPSSINAIGGRDEHIRKNKIRNLSYYLKHYMSIFSNVFRRISMDIRKQPPPQKRM</sequence>
<evidence type="ECO:0000256" key="3">
    <source>
        <dbReference type="ARBA" id="ARBA00022985"/>
    </source>
</evidence>
<accession>A0A9E9LXN4</accession>
<dbReference type="InterPro" id="IPR002654">
    <property type="entry name" value="Glyco_trans_25"/>
</dbReference>
<evidence type="ECO:0000256" key="2">
    <source>
        <dbReference type="ARBA" id="ARBA00005222"/>
    </source>
</evidence>
<comment type="pathway">
    <text evidence="2">Glycan metabolism; lacto-N-neotetraose biosynthesis.</text>
</comment>
<dbReference type="Pfam" id="PF01755">
    <property type="entry name" value="Glyco_transf_25"/>
    <property type="match status" value="1"/>
</dbReference>
<evidence type="ECO:0000313" key="5">
    <source>
        <dbReference type="EMBL" id="WAW10592.1"/>
    </source>
</evidence>
<evidence type="ECO:0000259" key="4">
    <source>
        <dbReference type="Pfam" id="PF01755"/>
    </source>
</evidence>
<dbReference type="Proteomes" id="UP001156215">
    <property type="component" value="Chromosome"/>
</dbReference>
<reference evidence="5" key="1">
    <citation type="journal article" date="2022" name="Front. Microbiol.">
        <title>New perspectives on an old grouping: The genomic and phenotypic variability of Oxalobacter formigenes and the implications for calcium oxalate stone prevention.</title>
        <authorList>
            <person name="Chmiel J.A."/>
            <person name="Carr C."/>
            <person name="Stuivenberg G.A."/>
            <person name="Venema R."/>
            <person name="Chanyi R.M."/>
            <person name="Al K.F."/>
            <person name="Giguere D."/>
            <person name="Say H."/>
            <person name="Akouris P.P."/>
            <person name="Dominguez Romero S.A."/>
            <person name="Kwong A."/>
            <person name="Tai V."/>
            <person name="Koval S.F."/>
            <person name="Razvi H."/>
            <person name="Bjazevic J."/>
            <person name="Burton J.P."/>
        </authorList>
    </citation>
    <scope>NUCLEOTIDE SEQUENCE</scope>
    <source>
        <strain evidence="5">WoOx3</strain>
    </source>
</reference>
<organism evidence="5 6">
    <name type="scientific">Oxalobacter vibrioformis</name>
    <dbReference type="NCBI Taxonomy" id="933080"/>
    <lineage>
        <taxon>Bacteria</taxon>
        <taxon>Pseudomonadati</taxon>
        <taxon>Pseudomonadota</taxon>
        <taxon>Betaproteobacteria</taxon>
        <taxon>Burkholderiales</taxon>
        <taxon>Oxalobacteraceae</taxon>
        <taxon>Oxalobacter</taxon>
    </lineage>
</organism>